<dbReference type="EMBL" id="ALWO02000045">
    <property type="protein sequence ID" value="EOZ93772.1"/>
    <property type="molecule type" value="Genomic_DNA"/>
</dbReference>
<dbReference type="SUPFAM" id="SSF52833">
    <property type="entry name" value="Thioredoxin-like"/>
    <property type="match status" value="1"/>
</dbReference>
<dbReference type="PANTHER" id="PTHR42852">
    <property type="entry name" value="THIOL:DISULFIDE INTERCHANGE PROTEIN DSBE"/>
    <property type="match status" value="1"/>
</dbReference>
<organism evidence="6 7">
    <name type="scientific">Indibacter alkaliphilus (strain CCUG 57479 / KCTC 22604 / LW1)</name>
    <dbReference type="NCBI Taxonomy" id="1189612"/>
    <lineage>
        <taxon>Bacteria</taxon>
        <taxon>Pseudomonadati</taxon>
        <taxon>Bacteroidota</taxon>
        <taxon>Cytophagia</taxon>
        <taxon>Cytophagales</taxon>
        <taxon>Cyclobacteriaceae</taxon>
    </lineage>
</organism>
<dbReference type="RefSeq" id="WP_009033632.1">
    <property type="nucleotide sequence ID" value="NZ_ALWO02000045.1"/>
</dbReference>
<dbReference type="AlphaFoldDB" id="S2D388"/>
<dbReference type="PANTHER" id="PTHR42852:SF6">
    <property type="entry name" value="THIOL:DISULFIDE INTERCHANGE PROTEIN DSBE"/>
    <property type="match status" value="1"/>
</dbReference>
<comment type="subcellular location">
    <subcellularLocation>
        <location evidence="1">Cell envelope</location>
    </subcellularLocation>
</comment>
<comment type="caution">
    <text evidence="6">The sequence shown here is derived from an EMBL/GenBank/DDBJ whole genome shotgun (WGS) entry which is preliminary data.</text>
</comment>
<dbReference type="GO" id="GO:0030313">
    <property type="term" value="C:cell envelope"/>
    <property type="evidence" value="ECO:0007669"/>
    <property type="project" value="UniProtKB-SubCell"/>
</dbReference>
<protein>
    <submittedName>
        <fullName evidence="6">Thioredoxin family protein</fullName>
    </submittedName>
</protein>
<keyword evidence="7" id="KW-1185">Reference proteome</keyword>
<evidence type="ECO:0000256" key="4">
    <source>
        <dbReference type="ARBA" id="ARBA00023284"/>
    </source>
</evidence>
<dbReference type="STRING" id="1189612.A33Q_3718"/>
<dbReference type="Gene3D" id="3.40.30.10">
    <property type="entry name" value="Glutaredoxin"/>
    <property type="match status" value="1"/>
</dbReference>
<evidence type="ECO:0000256" key="3">
    <source>
        <dbReference type="ARBA" id="ARBA00023157"/>
    </source>
</evidence>
<dbReference type="InterPro" id="IPR050553">
    <property type="entry name" value="Thioredoxin_ResA/DsbE_sf"/>
</dbReference>
<dbReference type="Pfam" id="PF13905">
    <property type="entry name" value="Thioredoxin_8"/>
    <property type="match status" value="1"/>
</dbReference>
<evidence type="ECO:0000313" key="6">
    <source>
        <dbReference type="EMBL" id="EOZ93772.1"/>
    </source>
</evidence>
<proteinExistence type="predicted"/>
<keyword evidence="4" id="KW-0676">Redox-active center</keyword>
<name>S2D388_INDAL</name>
<dbReference type="CDD" id="cd02966">
    <property type="entry name" value="TlpA_like_family"/>
    <property type="match status" value="1"/>
</dbReference>
<dbReference type="InterPro" id="IPR013766">
    <property type="entry name" value="Thioredoxin_domain"/>
</dbReference>
<keyword evidence="2" id="KW-0201">Cytochrome c-type biogenesis</keyword>
<dbReference type="OrthoDB" id="9815205at2"/>
<keyword evidence="3" id="KW-1015">Disulfide bond</keyword>
<dbReference type="GO" id="GO:0017004">
    <property type="term" value="P:cytochrome complex assembly"/>
    <property type="evidence" value="ECO:0007669"/>
    <property type="project" value="UniProtKB-KW"/>
</dbReference>
<dbReference type="PROSITE" id="PS51352">
    <property type="entry name" value="THIOREDOXIN_2"/>
    <property type="match status" value="1"/>
</dbReference>
<sequence>MAIYLKSCFLAFLCLYRSKSYGIRKKRIDRQKLGESLSYYPKSRWNPLSFIYSAVCNWLYPSDSCPAYVRLRALTALGSKYPRSLNAVHWLASLALTVRVTLDLIQENFFVASLRSTKVRTKGLAYSKHSLKDGSRYVCVPSYLKTKKPFLTVIFVLAIHLSGISQTKPVYIYGEIITDRPWEEISVTLHREYYGKLNSLGTNENFKIPVKETSFFHGTGPDTQLFYLELDLDKPAYLSLQDKRNNILDRYIILPGDSLYLQVDQMKMDRYYMGSHAKQFDVQHQIRQEVKRKNNLKPTGIVTYDKNTYLGDEKVLEEIKAAENHSPYKKFQITDFEDLSQYWKENLSQIDNQPPGLKILESYQGQIPDQLYRILEADILAGPYLSHYMRFHMHSGMFGKSPEMEKLYWKYIHELPELDISEEVKLSSADYQDMLVYHAKVASIYEEKEAFDILFERHSGELRNHLLINFFGLGFKHQKDIDFKLNKTLEHVTKPEHRVLLEELLLSNALGQELPELKMKSIDGETVALDEFKGKVLLLDFWFTGCQPCLMLYKTTLKPLKERLASIEDVEILSINVESSEERWKKSVSEGKYTSPEGHNFYIGKRTEHPFLKHYKVNGFPTLMVVDKDGKLYSFAGTPRDLDELERLLMEARNIN</sequence>
<evidence type="ECO:0000256" key="2">
    <source>
        <dbReference type="ARBA" id="ARBA00022748"/>
    </source>
</evidence>
<dbReference type="InterPro" id="IPR036249">
    <property type="entry name" value="Thioredoxin-like_sf"/>
</dbReference>
<evidence type="ECO:0000259" key="5">
    <source>
        <dbReference type="PROSITE" id="PS51352"/>
    </source>
</evidence>
<feature type="domain" description="Thioredoxin" evidence="5">
    <location>
        <begin position="508"/>
        <end position="654"/>
    </location>
</feature>
<dbReference type="Proteomes" id="UP000006073">
    <property type="component" value="Unassembled WGS sequence"/>
</dbReference>
<evidence type="ECO:0000256" key="1">
    <source>
        <dbReference type="ARBA" id="ARBA00004196"/>
    </source>
</evidence>
<evidence type="ECO:0000313" key="7">
    <source>
        <dbReference type="Proteomes" id="UP000006073"/>
    </source>
</evidence>
<dbReference type="eggNOG" id="COG0526">
    <property type="taxonomic scope" value="Bacteria"/>
</dbReference>
<gene>
    <name evidence="6" type="ORF">A33Q_3718</name>
</gene>
<reference evidence="6 7" key="1">
    <citation type="journal article" date="2013" name="Genome Announc.">
        <title>Draft Genome Sequence of Indibacter alkaliphilus Strain LW1T, Isolated from Lonar Lake, a Haloalkaline Lake in the Buldana District of Maharashtra, India.</title>
        <authorList>
            <person name="Singh A."/>
            <person name="Kumar Jangir P."/>
            <person name="Sharma R."/>
            <person name="Singh A."/>
            <person name="Kumar Pinnaka A."/>
            <person name="Shivaji S."/>
        </authorList>
    </citation>
    <scope>NUCLEOTIDE SEQUENCE [LARGE SCALE GENOMIC DNA]</scope>
    <source>
        <strain evidence="7">CCUG 57479 / KCTC 22604 / LW1</strain>
    </source>
</reference>
<accession>S2D388</accession>
<dbReference type="InterPro" id="IPR012336">
    <property type="entry name" value="Thioredoxin-like_fold"/>
</dbReference>